<dbReference type="Pfam" id="PF00919">
    <property type="entry name" value="UPF0004"/>
    <property type="match status" value="1"/>
</dbReference>
<dbReference type="InterPro" id="IPR038135">
    <property type="entry name" value="Methylthiotransferase_N_sf"/>
</dbReference>
<reference evidence="2" key="1">
    <citation type="journal article" date="2014" name="Front. Microbiol.">
        <title>High frequency of phylogenetically diverse reductive dehalogenase-homologous genes in deep subseafloor sedimentary metagenomes.</title>
        <authorList>
            <person name="Kawai M."/>
            <person name="Futagami T."/>
            <person name="Toyoda A."/>
            <person name="Takaki Y."/>
            <person name="Nishi S."/>
            <person name="Hori S."/>
            <person name="Arai W."/>
            <person name="Tsubouchi T."/>
            <person name="Morono Y."/>
            <person name="Uchiyama I."/>
            <person name="Ito T."/>
            <person name="Fujiyama A."/>
            <person name="Inagaki F."/>
            <person name="Takami H."/>
        </authorList>
    </citation>
    <scope>NUCLEOTIDE SEQUENCE</scope>
    <source>
        <strain evidence="2">Expedition CK06-06</strain>
    </source>
</reference>
<dbReference type="GO" id="GO:0051539">
    <property type="term" value="F:4 iron, 4 sulfur cluster binding"/>
    <property type="evidence" value="ECO:0007669"/>
    <property type="project" value="UniProtKB-KW"/>
</dbReference>
<name>X1LUF2_9ZZZZ</name>
<gene>
    <name evidence="2" type="ORF">S06H3_27696</name>
</gene>
<dbReference type="GO" id="GO:0035596">
    <property type="term" value="F:methylthiotransferase activity"/>
    <property type="evidence" value="ECO:0007669"/>
    <property type="project" value="InterPro"/>
</dbReference>
<dbReference type="EMBL" id="BARV01016089">
    <property type="protein sequence ID" value="GAI22972.1"/>
    <property type="molecule type" value="Genomic_DNA"/>
</dbReference>
<dbReference type="PROSITE" id="PS51449">
    <property type="entry name" value="MTTASE_N"/>
    <property type="match status" value="1"/>
</dbReference>
<evidence type="ECO:0000259" key="1">
    <source>
        <dbReference type="PROSITE" id="PS51449"/>
    </source>
</evidence>
<dbReference type="InterPro" id="IPR013848">
    <property type="entry name" value="Methylthiotransferase_N"/>
</dbReference>
<proteinExistence type="predicted"/>
<sequence length="59" mass="6602">MKTFAINTLGCKVNQYESQQIRELLERLGLDQVETSKEKPDLVVINTCCVTLSASAKSR</sequence>
<feature type="domain" description="MTTase N-terminal" evidence="1">
    <location>
        <begin position="2"/>
        <end position="59"/>
    </location>
</feature>
<accession>X1LUF2</accession>
<protein>
    <recommendedName>
        <fullName evidence="1">MTTase N-terminal domain-containing protein</fullName>
    </recommendedName>
</protein>
<dbReference type="AlphaFoldDB" id="X1LUF2"/>
<comment type="caution">
    <text evidence="2">The sequence shown here is derived from an EMBL/GenBank/DDBJ whole genome shotgun (WGS) entry which is preliminary data.</text>
</comment>
<organism evidence="2">
    <name type="scientific">marine sediment metagenome</name>
    <dbReference type="NCBI Taxonomy" id="412755"/>
    <lineage>
        <taxon>unclassified sequences</taxon>
        <taxon>metagenomes</taxon>
        <taxon>ecological metagenomes</taxon>
    </lineage>
</organism>
<dbReference type="Gene3D" id="3.40.50.12160">
    <property type="entry name" value="Methylthiotransferase, N-terminal domain"/>
    <property type="match status" value="1"/>
</dbReference>
<evidence type="ECO:0000313" key="2">
    <source>
        <dbReference type="EMBL" id="GAI22972.1"/>
    </source>
</evidence>
<dbReference type="GO" id="GO:0046872">
    <property type="term" value="F:metal ion binding"/>
    <property type="evidence" value="ECO:0007669"/>
    <property type="project" value="UniProtKB-KW"/>
</dbReference>
<feature type="non-terminal residue" evidence="2">
    <location>
        <position position="59"/>
    </location>
</feature>